<sequence>MRVKYKNSVKDPGIQGVLIMNGDRFMFAPDDPTSVKLNVGVESLKQHLVNKKAALLNLTLDPAIIQGGGCIIFEFENFSDRNVCRDFVSKVLTKKLCGEDHKAVCAERLNAAEIELRMKLLQENSELQKLHKQFAITGVLSESEFWATRK</sequence>
<organism evidence="2 3">
    <name type="scientific">Coptis chinensis</name>
    <dbReference type="NCBI Taxonomy" id="261450"/>
    <lineage>
        <taxon>Eukaryota</taxon>
        <taxon>Viridiplantae</taxon>
        <taxon>Streptophyta</taxon>
        <taxon>Embryophyta</taxon>
        <taxon>Tracheophyta</taxon>
        <taxon>Spermatophyta</taxon>
        <taxon>Magnoliopsida</taxon>
        <taxon>Ranunculales</taxon>
        <taxon>Ranunculaceae</taxon>
        <taxon>Coptidoideae</taxon>
        <taxon>Coptis</taxon>
    </lineage>
</organism>
<keyword evidence="3" id="KW-1185">Reference proteome</keyword>
<accession>A0A835LRY9</accession>
<dbReference type="GO" id="GO:0006351">
    <property type="term" value="P:DNA-templated transcription"/>
    <property type="evidence" value="ECO:0007669"/>
    <property type="project" value="InterPro"/>
</dbReference>
<dbReference type="Gene3D" id="6.10.140.1200">
    <property type="match status" value="1"/>
</dbReference>
<dbReference type="AlphaFoldDB" id="A0A835LRY9"/>
<name>A0A835LRY9_9MAGN</name>
<dbReference type="GO" id="GO:0000439">
    <property type="term" value="C:transcription factor TFIIH core complex"/>
    <property type="evidence" value="ECO:0007669"/>
    <property type="project" value="InterPro"/>
</dbReference>
<evidence type="ECO:0000313" key="3">
    <source>
        <dbReference type="Proteomes" id="UP000631114"/>
    </source>
</evidence>
<evidence type="ECO:0000259" key="1">
    <source>
        <dbReference type="PROSITE" id="PS50858"/>
    </source>
</evidence>
<comment type="caution">
    <text evidence="2">The sequence shown here is derived from an EMBL/GenBank/DDBJ whole genome shotgun (WGS) entry which is preliminary data.</text>
</comment>
<dbReference type="SUPFAM" id="SSF140383">
    <property type="entry name" value="BSD domain-like"/>
    <property type="match status" value="1"/>
</dbReference>
<dbReference type="Proteomes" id="UP000631114">
    <property type="component" value="Unassembled WGS sequence"/>
</dbReference>
<dbReference type="PROSITE" id="PS50858">
    <property type="entry name" value="BSD"/>
    <property type="match status" value="1"/>
</dbReference>
<dbReference type="PANTHER" id="PTHR12856">
    <property type="entry name" value="TRANSCRIPTION INITIATION FACTOR IIH-RELATED"/>
    <property type="match status" value="1"/>
</dbReference>
<dbReference type="OrthoDB" id="1736384at2759"/>
<reference evidence="2 3" key="1">
    <citation type="submission" date="2020-10" db="EMBL/GenBank/DDBJ databases">
        <title>The Coptis chinensis genome and diversification of protoberbering-type alkaloids.</title>
        <authorList>
            <person name="Wang B."/>
            <person name="Shu S."/>
            <person name="Song C."/>
            <person name="Liu Y."/>
        </authorList>
    </citation>
    <scope>NUCLEOTIDE SEQUENCE [LARGE SCALE GENOMIC DNA]</scope>
    <source>
        <strain evidence="2">HL-2020</strain>
        <tissue evidence="2">Leaf</tissue>
    </source>
</reference>
<dbReference type="InterPro" id="IPR027079">
    <property type="entry name" value="Tfb1/GTF2H1"/>
</dbReference>
<evidence type="ECO:0000313" key="2">
    <source>
        <dbReference type="EMBL" id="KAF9602677.1"/>
    </source>
</evidence>
<dbReference type="InterPro" id="IPR035925">
    <property type="entry name" value="BSD_dom_sf"/>
</dbReference>
<dbReference type="GO" id="GO:0006289">
    <property type="term" value="P:nucleotide-excision repair"/>
    <property type="evidence" value="ECO:0007669"/>
    <property type="project" value="InterPro"/>
</dbReference>
<feature type="domain" description="BSD" evidence="1">
    <location>
        <begin position="113"/>
        <end position="150"/>
    </location>
</feature>
<protein>
    <recommendedName>
        <fullName evidence="1">BSD domain-containing protein</fullName>
    </recommendedName>
</protein>
<dbReference type="EMBL" id="JADFTS010000006">
    <property type="protein sequence ID" value="KAF9602677.1"/>
    <property type="molecule type" value="Genomic_DNA"/>
</dbReference>
<proteinExistence type="predicted"/>
<gene>
    <name evidence="2" type="ORF">IFM89_030565</name>
</gene>
<dbReference type="InterPro" id="IPR005607">
    <property type="entry name" value="BSD_dom"/>
</dbReference>